<evidence type="ECO:0000313" key="1">
    <source>
        <dbReference type="EMBL" id="MCW1914671.1"/>
    </source>
</evidence>
<organism evidence="1 2">
    <name type="scientific">Luteolibacter rhizosphaerae</name>
    <dbReference type="NCBI Taxonomy" id="2989719"/>
    <lineage>
        <taxon>Bacteria</taxon>
        <taxon>Pseudomonadati</taxon>
        <taxon>Verrucomicrobiota</taxon>
        <taxon>Verrucomicrobiia</taxon>
        <taxon>Verrucomicrobiales</taxon>
        <taxon>Verrucomicrobiaceae</taxon>
        <taxon>Luteolibacter</taxon>
    </lineage>
</organism>
<dbReference type="Proteomes" id="UP001165653">
    <property type="component" value="Unassembled WGS sequence"/>
</dbReference>
<dbReference type="RefSeq" id="WP_264514207.1">
    <property type="nucleotide sequence ID" value="NZ_JAPDDR010000006.1"/>
</dbReference>
<gene>
    <name evidence="1" type="ORF">OJ996_13875</name>
</gene>
<dbReference type="EMBL" id="JAPDDR010000006">
    <property type="protein sequence ID" value="MCW1914671.1"/>
    <property type="molecule type" value="Genomic_DNA"/>
</dbReference>
<sequence length="313" mass="35911">MKPELCHEIMACLPMGRTLFHYGKDHYAFHLLRHVAAQGTTVAALRKSAFSPLLEKPAVRAWMAGIGSGQIRAADIPESAWMPGSEAYRLSLGIWGRDPARWKSYQVSRRGVSLVLHLNHNNTQYQRLKRALPKDGSDPFLAYGHPEAGGGFPTIAWARMDIDLGRREALIEEMQTDRIRDMTAAVKRARKAKPGSEIEFYSITLNRDALLDYWEKEMQRHVAIWEEAMLTATLDFLHREIGVRRVFYHTHEGGAALKHIRRKLPPRSLYTTVPRKFCFQLTDEVPGMVESCSSWHSRPSRIRREIKFHLLET</sequence>
<comment type="caution">
    <text evidence="1">The sequence shown here is derived from an EMBL/GenBank/DDBJ whole genome shotgun (WGS) entry which is preliminary data.</text>
</comment>
<reference evidence="1" key="1">
    <citation type="submission" date="2022-10" db="EMBL/GenBank/DDBJ databases">
        <title>Luteolibacter sp. GHJ8, whole genome shotgun sequencing project.</title>
        <authorList>
            <person name="Zhao G."/>
            <person name="Shen L."/>
        </authorList>
    </citation>
    <scope>NUCLEOTIDE SEQUENCE</scope>
    <source>
        <strain evidence="1">GHJ8</strain>
    </source>
</reference>
<accession>A0ABT3G5A4</accession>
<proteinExistence type="predicted"/>
<evidence type="ECO:0000313" key="2">
    <source>
        <dbReference type="Proteomes" id="UP001165653"/>
    </source>
</evidence>
<protein>
    <submittedName>
        <fullName evidence="1">Uncharacterized protein</fullName>
    </submittedName>
</protein>
<name>A0ABT3G5A4_9BACT</name>
<keyword evidence="2" id="KW-1185">Reference proteome</keyword>